<dbReference type="InterPro" id="IPR036691">
    <property type="entry name" value="Endo/exonu/phosph_ase_sf"/>
</dbReference>
<feature type="region of interest" description="Disordered" evidence="1">
    <location>
        <begin position="477"/>
        <end position="496"/>
    </location>
</feature>
<feature type="chain" id="PRO_5040287388" evidence="2">
    <location>
        <begin position="23"/>
        <end position="617"/>
    </location>
</feature>
<dbReference type="CDD" id="cd04486">
    <property type="entry name" value="YhcR_OBF_like"/>
    <property type="match status" value="1"/>
</dbReference>
<dbReference type="SUPFAM" id="SSF56219">
    <property type="entry name" value="DNase I-like"/>
    <property type="match status" value="1"/>
</dbReference>
<feature type="signal peptide" evidence="2">
    <location>
        <begin position="1"/>
        <end position="22"/>
    </location>
</feature>
<dbReference type="PANTHER" id="PTHR42834:SF1">
    <property type="entry name" value="ENDONUCLEASE_EXONUCLEASE_PHOSPHATASE FAMILY PROTEIN (AFU_ORTHOLOGUE AFUA_3G09210)"/>
    <property type="match status" value="1"/>
</dbReference>
<gene>
    <name evidence="4" type="ORF">M501DRAFT_939027</name>
</gene>
<sequence length="617" mass="66771">MKILTRFRQIATFALCLSTASAITISEINGKKYLSLYKDQPVTNVTGIVTAKGPDGIWIRSPTSDRRFILFPDIRTSESIYVFSRTVGTNLAVGDRITLDGKVSEYRSSPAYLFLTEITAPANVRKESSGNKVTPLIIGRNTVLPPTQQYSSLDRLDVFAVPNNSSQVSVANPTLRPLLYGLDFWESLTGELVTVRTPRAISKPNNFGDTWVVGDWPVTGRNHRGGLTLTDRDANPEAIIIGSPLDGTRNPTGTKLGDSLQEITGIVTQAFGFYRILPLTALQVTGSASPALPPPTTLISSEDCTGLTVGAYNVENLMPTSAHLPRVAAHIVDYLKSPSLVFVQEVQDDNGATNDAVVSANVTLSNLVAAISTAGGPDYKFVDIVPVDDQDGGQPGGNIRVAYLYDPSVIQLRDPNPGSSIDANEVLPGPELKFNPGRIDPLNTDAWTASRKPLAAAWETLDGRNKFFTVNVHFGSKGGSSSIEGDPRPPVNGGVDDRQKQAEVTANFISKILQQDRNAAIIAAGDFNEFTFVQPLETFTSVSGLRDLDVAAGVPPLERYTYLFDMNCQELDHMFISPSLAGKRPRFEHVHINTWADAQGMVSDHDPSVAKLNVCSR</sequence>
<organism evidence="4 5">
    <name type="scientific">Patellaria atrata CBS 101060</name>
    <dbReference type="NCBI Taxonomy" id="1346257"/>
    <lineage>
        <taxon>Eukaryota</taxon>
        <taxon>Fungi</taxon>
        <taxon>Dikarya</taxon>
        <taxon>Ascomycota</taxon>
        <taxon>Pezizomycotina</taxon>
        <taxon>Dothideomycetes</taxon>
        <taxon>Dothideomycetes incertae sedis</taxon>
        <taxon>Patellariales</taxon>
        <taxon>Patellariaceae</taxon>
        <taxon>Patellaria</taxon>
    </lineage>
</organism>
<dbReference type="Gene3D" id="3.60.10.10">
    <property type="entry name" value="Endonuclease/exonuclease/phosphatase"/>
    <property type="match status" value="1"/>
</dbReference>
<dbReference type="PANTHER" id="PTHR42834">
    <property type="entry name" value="ENDONUCLEASE/EXONUCLEASE/PHOSPHATASE FAMILY PROTEIN (AFU_ORTHOLOGUE AFUA_3G09210)"/>
    <property type="match status" value="1"/>
</dbReference>
<comment type="caution">
    <text evidence="4">The sequence shown here is derived from an EMBL/GenBank/DDBJ whole genome shotgun (WGS) entry which is preliminary data.</text>
</comment>
<dbReference type="Pfam" id="PF03372">
    <property type="entry name" value="Exo_endo_phos"/>
    <property type="match status" value="1"/>
</dbReference>
<reference evidence="4" key="1">
    <citation type="journal article" date="2020" name="Stud. Mycol.">
        <title>101 Dothideomycetes genomes: a test case for predicting lifestyles and emergence of pathogens.</title>
        <authorList>
            <person name="Haridas S."/>
            <person name="Albert R."/>
            <person name="Binder M."/>
            <person name="Bloem J."/>
            <person name="Labutti K."/>
            <person name="Salamov A."/>
            <person name="Andreopoulos B."/>
            <person name="Baker S."/>
            <person name="Barry K."/>
            <person name="Bills G."/>
            <person name="Bluhm B."/>
            <person name="Cannon C."/>
            <person name="Castanera R."/>
            <person name="Culley D."/>
            <person name="Daum C."/>
            <person name="Ezra D."/>
            <person name="Gonzalez J."/>
            <person name="Henrissat B."/>
            <person name="Kuo A."/>
            <person name="Liang C."/>
            <person name="Lipzen A."/>
            <person name="Lutzoni F."/>
            <person name="Magnuson J."/>
            <person name="Mondo S."/>
            <person name="Nolan M."/>
            <person name="Ohm R."/>
            <person name="Pangilinan J."/>
            <person name="Park H.-J."/>
            <person name="Ramirez L."/>
            <person name="Alfaro M."/>
            <person name="Sun H."/>
            <person name="Tritt A."/>
            <person name="Yoshinaga Y."/>
            <person name="Zwiers L.-H."/>
            <person name="Turgeon B."/>
            <person name="Goodwin S."/>
            <person name="Spatafora J."/>
            <person name="Crous P."/>
            <person name="Grigoriev I."/>
        </authorList>
    </citation>
    <scope>NUCLEOTIDE SEQUENCE</scope>
    <source>
        <strain evidence="4">CBS 101060</strain>
    </source>
</reference>
<evidence type="ECO:0000313" key="4">
    <source>
        <dbReference type="EMBL" id="KAF2836651.1"/>
    </source>
</evidence>
<evidence type="ECO:0000259" key="3">
    <source>
        <dbReference type="Pfam" id="PF03372"/>
    </source>
</evidence>
<evidence type="ECO:0000313" key="5">
    <source>
        <dbReference type="Proteomes" id="UP000799429"/>
    </source>
</evidence>
<proteinExistence type="predicted"/>
<dbReference type="Proteomes" id="UP000799429">
    <property type="component" value="Unassembled WGS sequence"/>
</dbReference>
<protein>
    <submittedName>
        <fullName evidence="4">DNase I-like protein</fullName>
    </submittedName>
</protein>
<keyword evidence="2" id="KW-0732">Signal</keyword>
<name>A0A9P4VKR9_9PEZI</name>
<accession>A0A9P4VKR9</accession>
<dbReference type="EMBL" id="MU006102">
    <property type="protein sequence ID" value="KAF2836651.1"/>
    <property type="molecule type" value="Genomic_DNA"/>
</dbReference>
<dbReference type="OrthoDB" id="47488at2759"/>
<dbReference type="AlphaFoldDB" id="A0A9P4VKR9"/>
<feature type="domain" description="Endonuclease/exonuclease/phosphatase" evidence="3">
    <location>
        <begin position="312"/>
        <end position="605"/>
    </location>
</feature>
<dbReference type="InterPro" id="IPR005135">
    <property type="entry name" value="Endo/exonuclease/phosphatase"/>
</dbReference>
<keyword evidence="5" id="KW-1185">Reference proteome</keyword>
<evidence type="ECO:0000256" key="2">
    <source>
        <dbReference type="SAM" id="SignalP"/>
    </source>
</evidence>
<evidence type="ECO:0000256" key="1">
    <source>
        <dbReference type="SAM" id="MobiDB-lite"/>
    </source>
</evidence>